<evidence type="ECO:0008006" key="5">
    <source>
        <dbReference type="Google" id="ProtNLM"/>
    </source>
</evidence>
<protein>
    <recommendedName>
        <fullName evidence="5">Secreted protein</fullName>
    </recommendedName>
</protein>
<evidence type="ECO:0000313" key="4">
    <source>
        <dbReference type="Proteomes" id="UP000738349"/>
    </source>
</evidence>
<feature type="region of interest" description="Disordered" evidence="1">
    <location>
        <begin position="82"/>
        <end position="101"/>
    </location>
</feature>
<evidence type="ECO:0000256" key="2">
    <source>
        <dbReference type="SAM" id="SignalP"/>
    </source>
</evidence>
<organism evidence="3 4">
    <name type="scientific">Dactylonectria macrodidyma</name>
    <dbReference type="NCBI Taxonomy" id="307937"/>
    <lineage>
        <taxon>Eukaryota</taxon>
        <taxon>Fungi</taxon>
        <taxon>Dikarya</taxon>
        <taxon>Ascomycota</taxon>
        <taxon>Pezizomycotina</taxon>
        <taxon>Sordariomycetes</taxon>
        <taxon>Hypocreomycetidae</taxon>
        <taxon>Hypocreales</taxon>
        <taxon>Nectriaceae</taxon>
        <taxon>Dactylonectria</taxon>
    </lineage>
</organism>
<gene>
    <name evidence="3" type="ORF">EDB81DRAFT_808825</name>
</gene>
<comment type="caution">
    <text evidence="3">The sequence shown here is derived from an EMBL/GenBank/DDBJ whole genome shotgun (WGS) entry which is preliminary data.</text>
</comment>
<dbReference type="Proteomes" id="UP000738349">
    <property type="component" value="Unassembled WGS sequence"/>
</dbReference>
<feature type="chain" id="PRO_5040232090" description="Secreted protein" evidence="2">
    <location>
        <begin position="20"/>
        <end position="101"/>
    </location>
</feature>
<sequence>MGLVATSMSLLMLDCNTLSTLLEPYCASVTRLCGIQLTSLQSSWWHGALECRQRRIAGGKFCLQASAVNLMRVKMTRGRMGNWKKHHSSSKVSHSLERGWL</sequence>
<feature type="signal peptide" evidence="2">
    <location>
        <begin position="1"/>
        <end position="19"/>
    </location>
</feature>
<keyword evidence="2" id="KW-0732">Signal</keyword>
<evidence type="ECO:0000256" key="1">
    <source>
        <dbReference type="SAM" id="MobiDB-lite"/>
    </source>
</evidence>
<dbReference type="AlphaFoldDB" id="A0A9P9E3C2"/>
<evidence type="ECO:0000313" key="3">
    <source>
        <dbReference type="EMBL" id="KAH7129191.1"/>
    </source>
</evidence>
<accession>A0A9P9E3C2</accession>
<keyword evidence="4" id="KW-1185">Reference proteome</keyword>
<name>A0A9P9E3C2_9HYPO</name>
<reference evidence="3" key="1">
    <citation type="journal article" date="2021" name="Nat. Commun.">
        <title>Genetic determinants of endophytism in the Arabidopsis root mycobiome.</title>
        <authorList>
            <person name="Mesny F."/>
            <person name="Miyauchi S."/>
            <person name="Thiergart T."/>
            <person name="Pickel B."/>
            <person name="Atanasova L."/>
            <person name="Karlsson M."/>
            <person name="Huettel B."/>
            <person name="Barry K.W."/>
            <person name="Haridas S."/>
            <person name="Chen C."/>
            <person name="Bauer D."/>
            <person name="Andreopoulos W."/>
            <person name="Pangilinan J."/>
            <person name="LaButti K."/>
            <person name="Riley R."/>
            <person name="Lipzen A."/>
            <person name="Clum A."/>
            <person name="Drula E."/>
            <person name="Henrissat B."/>
            <person name="Kohler A."/>
            <person name="Grigoriev I.V."/>
            <person name="Martin F.M."/>
            <person name="Hacquard S."/>
        </authorList>
    </citation>
    <scope>NUCLEOTIDE SEQUENCE</scope>
    <source>
        <strain evidence="3">MPI-CAGE-AT-0147</strain>
    </source>
</reference>
<proteinExistence type="predicted"/>
<dbReference type="EMBL" id="JAGMUV010000018">
    <property type="protein sequence ID" value="KAH7129191.1"/>
    <property type="molecule type" value="Genomic_DNA"/>
</dbReference>